<name>A0ABT6PHK5_9PSEU</name>
<dbReference type="SUPFAM" id="SSF143120">
    <property type="entry name" value="YefM-like"/>
    <property type="match status" value="1"/>
</dbReference>
<evidence type="ECO:0000313" key="2">
    <source>
        <dbReference type="EMBL" id="MDI2027475.1"/>
    </source>
</evidence>
<comment type="similarity">
    <text evidence="1">Belongs to the phD/YefM antitoxin family.</text>
</comment>
<comment type="caution">
    <text evidence="2">The sequence shown here is derived from an EMBL/GenBank/DDBJ whole genome shotgun (WGS) entry which is preliminary data.</text>
</comment>
<evidence type="ECO:0000313" key="3">
    <source>
        <dbReference type="Proteomes" id="UP001237595"/>
    </source>
</evidence>
<proteinExistence type="inferred from homology"/>
<dbReference type="InterPro" id="IPR036165">
    <property type="entry name" value="YefM-like_sf"/>
</dbReference>
<reference evidence="2 3" key="1">
    <citation type="submission" date="2023-04" db="EMBL/GenBank/DDBJ databases">
        <title>Draft genome sequence of Saccharopolyspora sp. TS4A08 isolated from sweet potato rhizospheric soil.</title>
        <authorList>
            <person name="Suksaard P."/>
            <person name="Duangmal K."/>
        </authorList>
    </citation>
    <scope>NUCLEOTIDE SEQUENCE [LARGE SCALE GENOMIC DNA]</scope>
    <source>
        <strain evidence="2 3">TS4A08</strain>
    </source>
</reference>
<organism evidence="2 3">
    <name type="scientific">Saccharopolyspora ipomoeae</name>
    <dbReference type="NCBI Taxonomy" id="3042027"/>
    <lineage>
        <taxon>Bacteria</taxon>
        <taxon>Bacillati</taxon>
        <taxon>Actinomycetota</taxon>
        <taxon>Actinomycetes</taxon>
        <taxon>Pseudonocardiales</taxon>
        <taxon>Pseudonocardiaceae</taxon>
        <taxon>Saccharopolyspora</taxon>
    </lineage>
</organism>
<evidence type="ECO:0000256" key="1">
    <source>
        <dbReference type="ARBA" id="ARBA00009981"/>
    </source>
</evidence>
<keyword evidence="3" id="KW-1185">Reference proteome</keyword>
<accession>A0ABT6PHK5</accession>
<protein>
    <submittedName>
        <fullName evidence="2">Type II toxin-antitoxin system prevent-host-death family antitoxin</fullName>
    </submittedName>
</protein>
<sequence length="104" mass="11513">MTGGGAMKLDTNELISVTDASRFGVSKLVNDANDGHERVVVVNNRPRAAIVGIETIERLRHLDEIEGDMRLLSLAWARVLTDSGRRHALDDVIEEFGIDLDDEE</sequence>
<gene>
    <name evidence="2" type="ORF">QFW96_02580</name>
</gene>
<dbReference type="NCBIfam" id="TIGR01552">
    <property type="entry name" value="phd_fam"/>
    <property type="match status" value="1"/>
</dbReference>
<dbReference type="EMBL" id="JASAOF010000001">
    <property type="protein sequence ID" value="MDI2027475.1"/>
    <property type="molecule type" value="Genomic_DNA"/>
</dbReference>
<dbReference type="Proteomes" id="UP001237595">
    <property type="component" value="Unassembled WGS sequence"/>
</dbReference>
<dbReference type="RefSeq" id="WP_281453833.1">
    <property type="nucleotide sequence ID" value="NZ_JASAOF010000001.1"/>
</dbReference>